<dbReference type="PANTHER" id="PTHR18919:SF107">
    <property type="entry name" value="ACETYL-COA ACETYLTRANSFERASE, CYTOSOLIC"/>
    <property type="match status" value="1"/>
</dbReference>
<gene>
    <name evidence="7" type="ORF">GO608_14200</name>
</gene>
<organism evidence="7 8">
    <name type="scientific">Aromatoleum buckelii</name>
    <dbReference type="NCBI Taxonomy" id="200254"/>
    <lineage>
        <taxon>Bacteria</taxon>
        <taxon>Pseudomonadati</taxon>
        <taxon>Pseudomonadota</taxon>
        <taxon>Betaproteobacteria</taxon>
        <taxon>Rhodocyclales</taxon>
        <taxon>Rhodocyclaceae</taxon>
        <taxon>Aromatoleum</taxon>
    </lineage>
</organism>
<dbReference type="Pfam" id="PF02803">
    <property type="entry name" value="Thiolase_C"/>
    <property type="match status" value="1"/>
</dbReference>
<dbReference type="InterPro" id="IPR020617">
    <property type="entry name" value="Thiolase_C"/>
</dbReference>
<proteinExistence type="inferred from homology"/>
<feature type="domain" description="Thiolase C-terminal" evidence="6">
    <location>
        <begin position="279"/>
        <end position="397"/>
    </location>
</feature>
<dbReference type="Pfam" id="PF00108">
    <property type="entry name" value="Thiolase_N"/>
    <property type="match status" value="1"/>
</dbReference>
<evidence type="ECO:0000256" key="4">
    <source>
        <dbReference type="RuleBase" id="RU003557"/>
    </source>
</evidence>
<dbReference type="InterPro" id="IPR002155">
    <property type="entry name" value="Thiolase"/>
</dbReference>
<comment type="caution">
    <text evidence="7">The sequence shown here is derived from an EMBL/GenBank/DDBJ whole genome shotgun (WGS) entry which is preliminary data.</text>
</comment>
<dbReference type="EMBL" id="WTVH01000030">
    <property type="protein sequence ID" value="NMF94477.1"/>
    <property type="molecule type" value="Genomic_DNA"/>
</dbReference>
<reference evidence="7" key="1">
    <citation type="submission" date="2019-12" db="EMBL/GenBank/DDBJ databases">
        <title>Comparative genomics gives insights into the taxonomy of the Azoarcus-Aromatoleum group and reveals separate origins of nif in the plant-associated Azoarcus and non-plant-associated Aromatoleum sub-groups.</title>
        <authorList>
            <person name="Lafos M."/>
            <person name="Maluk M."/>
            <person name="Batista M."/>
            <person name="Junghare M."/>
            <person name="Carmona M."/>
            <person name="Faoro H."/>
            <person name="Cruz L.M."/>
            <person name="Battistoni F."/>
            <person name="De Souza E."/>
            <person name="Pedrosa F."/>
            <person name="Chen W.-M."/>
            <person name="Poole P.S."/>
            <person name="Dixon R.A."/>
            <person name="James E.K."/>
        </authorList>
    </citation>
    <scope>NUCLEOTIDE SEQUENCE</scope>
    <source>
        <strain evidence="7">U120</strain>
    </source>
</reference>
<dbReference type="CDD" id="cd00751">
    <property type="entry name" value="thiolase"/>
    <property type="match status" value="1"/>
</dbReference>
<evidence type="ECO:0000259" key="5">
    <source>
        <dbReference type="Pfam" id="PF00108"/>
    </source>
</evidence>
<dbReference type="PIRSF" id="PIRSF000429">
    <property type="entry name" value="Ac-CoA_Ac_transf"/>
    <property type="match status" value="1"/>
</dbReference>
<evidence type="ECO:0000256" key="3">
    <source>
        <dbReference type="ARBA" id="ARBA00023315"/>
    </source>
</evidence>
<keyword evidence="8" id="KW-1185">Reference proteome</keyword>
<evidence type="ECO:0000313" key="7">
    <source>
        <dbReference type="EMBL" id="NMF94477.1"/>
    </source>
</evidence>
<dbReference type="Proteomes" id="UP000601990">
    <property type="component" value="Unassembled WGS sequence"/>
</dbReference>
<dbReference type="SUPFAM" id="SSF53901">
    <property type="entry name" value="Thiolase-like"/>
    <property type="match status" value="2"/>
</dbReference>
<evidence type="ECO:0000256" key="2">
    <source>
        <dbReference type="ARBA" id="ARBA00022679"/>
    </source>
</evidence>
<dbReference type="InterPro" id="IPR016039">
    <property type="entry name" value="Thiolase-like"/>
</dbReference>
<evidence type="ECO:0000256" key="1">
    <source>
        <dbReference type="ARBA" id="ARBA00010982"/>
    </source>
</evidence>
<keyword evidence="2 4" id="KW-0808">Transferase</keyword>
<dbReference type="RefSeq" id="WP_169199700.1">
    <property type="nucleotide sequence ID" value="NZ_WTVH02000010.1"/>
</dbReference>
<evidence type="ECO:0000313" key="8">
    <source>
        <dbReference type="Proteomes" id="UP000601990"/>
    </source>
</evidence>
<evidence type="ECO:0000259" key="6">
    <source>
        <dbReference type="Pfam" id="PF02803"/>
    </source>
</evidence>
<dbReference type="PANTHER" id="PTHR18919">
    <property type="entry name" value="ACETYL-COA C-ACYLTRANSFERASE"/>
    <property type="match status" value="1"/>
</dbReference>
<feature type="domain" description="Thiolase N-terminal" evidence="5">
    <location>
        <begin position="15"/>
        <end position="265"/>
    </location>
</feature>
<accession>A0ABX1N5F3</accession>
<name>A0ABX1N5F3_9RHOO</name>
<protein>
    <submittedName>
        <fullName evidence="7">Thiolase family protein</fullName>
    </submittedName>
</protein>
<sequence>MSYKAEIPYGAYWSTPFARWQGSFANLHSVRFAAHVAREELGRRAIDPALFDYGVLGFSVPQQHAFYGLPWLTGMIGATRAGGPTMMQACATGVRTLLAAAQEIESDMASVALAINCDRTSNGPHLYYPNPRAPGGTGSAENWVMDNFGCDPLGGHSMLATAENVASKHNVTTAQQHELVLRREQQYGDALRDDSAFLRRFMTLPFAVPSADFRKTAATLDGDEGTSRSTAEGLAKLRPVIDGGSVTFGAQTHPADGNAAIVVTTPDKARELSADPKIAVRLHGFGLARTELAYMPEAMIPAARRALDQAGRSIADLAAIKTHNPFAVNDIVFARETGADLALMNNYGCSLVWGHPQAPMGTRAIIELIEELALRGGGFGLFTGCAAGDTAMAVVIEVCDA</sequence>
<comment type="similarity">
    <text evidence="1 4">Belongs to the thiolase-like superfamily. Thiolase family.</text>
</comment>
<keyword evidence="3 4" id="KW-0012">Acyltransferase</keyword>
<dbReference type="InterPro" id="IPR020616">
    <property type="entry name" value="Thiolase_N"/>
</dbReference>
<dbReference type="Gene3D" id="3.40.47.10">
    <property type="match status" value="2"/>
</dbReference>